<dbReference type="CDD" id="cd03784">
    <property type="entry name" value="GT1_Gtf-like"/>
    <property type="match status" value="1"/>
</dbReference>
<evidence type="ECO:0000256" key="2">
    <source>
        <dbReference type="ARBA" id="ARBA00022676"/>
    </source>
</evidence>
<dbReference type="KEGG" id="epa:110242043"/>
<dbReference type="EnsemblMetazoa" id="XM_021047978.2">
    <property type="protein sequence ID" value="XP_020903637.1"/>
    <property type="gene ID" value="LOC110242043"/>
</dbReference>
<dbReference type="OrthoDB" id="5973741at2759"/>
<evidence type="ECO:0008006" key="7">
    <source>
        <dbReference type="Google" id="ProtNLM"/>
    </source>
</evidence>
<dbReference type="Proteomes" id="UP000887567">
    <property type="component" value="Unplaced"/>
</dbReference>
<keyword evidence="4" id="KW-0472">Membrane</keyword>
<dbReference type="Gene3D" id="3.40.50.2000">
    <property type="entry name" value="Glycogen Phosphorylase B"/>
    <property type="match status" value="2"/>
</dbReference>
<dbReference type="GeneID" id="110242043"/>
<dbReference type="FunFam" id="3.40.50.2000:FF:000021">
    <property type="entry name" value="UDP-glucuronosyltransferase"/>
    <property type="match status" value="1"/>
</dbReference>
<protein>
    <recommendedName>
        <fullName evidence="7">Glucuronosyltransferase</fullName>
    </recommendedName>
</protein>
<dbReference type="GO" id="GO:0008194">
    <property type="term" value="F:UDP-glycosyltransferase activity"/>
    <property type="evidence" value="ECO:0007669"/>
    <property type="project" value="InterPro"/>
</dbReference>
<comment type="similarity">
    <text evidence="1">Belongs to the UDP-glycosyltransferase family.</text>
</comment>
<dbReference type="InterPro" id="IPR002213">
    <property type="entry name" value="UDP_glucos_trans"/>
</dbReference>
<keyword evidence="4" id="KW-1133">Transmembrane helix</keyword>
<evidence type="ECO:0000256" key="3">
    <source>
        <dbReference type="ARBA" id="ARBA00022679"/>
    </source>
</evidence>
<keyword evidence="4" id="KW-0812">Transmembrane</keyword>
<reference evidence="5" key="1">
    <citation type="submission" date="2022-11" db="UniProtKB">
        <authorList>
            <consortium name="EnsemblMetazoa"/>
        </authorList>
    </citation>
    <scope>IDENTIFICATION</scope>
</reference>
<sequence length="513" mass="57220">MSFRVNKIFVALFVGIAATVVNSSKFLAIPYSSNSHYFAMKKISKELAERGHEVVMLGFQSKQKETKIHPNVNIVTCAQTDAIGLHEDLAAELLRSKKSIMQTLSLVEELNTKLCDCIFTDNELIDQFKSCDVMINDISLLCASAIHDLLKIPRVVFYSGLVPPTLHSWMHGIPMPLSYIPNMGTGFSNRMNLLQRAGNVVSFSIVSVYLYLYATGVGNKIKARYNITPEKGYWESDCDSDLVLMQTDFVINYARPLPPAAVTIGPLSPEPAKPLADELENFMNSPEGVVVVSFGSEAEAAILGSDIMDKMNTAFGHLKQKVLWKLKDMPTISVAKNIKVLQWIPQNDVLGHVNTKLFITHLGHNGMFEAAYHGIPMVGTPLLWDQFDNGAMMEAAGLGIVVEIRSITADELLTAIERVLYEPSFRANATRVSKLLKDRKRTPVQEAADHLEYVLRHNGTKHLRPAVLDIPWYQYFLLDIMIFLVTIVAVVLIFFISVGRWVVGLCCKKVKTD</sequence>
<dbReference type="Pfam" id="PF00201">
    <property type="entry name" value="UDPGT"/>
    <property type="match status" value="1"/>
</dbReference>
<keyword evidence="6" id="KW-1185">Reference proteome</keyword>
<evidence type="ECO:0000256" key="4">
    <source>
        <dbReference type="SAM" id="Phobius"/>
    </source>
</evidence>
<dbReference type="AlphaFoldDB" id="A0A913XFZ6"/>
<dbReference type="PANTHER" id="PTHR48043">
    <property type="entry name" value="EG:EG0003.4 PROTEIN-RELATED"/>
    <property type="match status" value="1"/>
</dbReference>
<organism evidence="5 6">
    <name type="scientific">Exaiptasia diaphana</name>
    <name type="common">Tropical sea anemone</name>
    <name type="synonym">Aiptasia pulchella</name>
    <dbReference type="NCBI Taxonomy" id="2652724"/>
    <lineage>
        <taxon>Eukaryota</taxon>
        <taxon>Metazoa</taxon>
        <taxon>Cnidaria</taxon>
        <taxon>Anthozoa</taxon>
        <taxon>Hexacorallia</taxon>
        <taxon>Actiniaria</taxon>
        <taxon>Aiptasiidae</taxon>
        <taxon>Exaiptasia</taxon>
    </lineage>
</organism>
<evidence type="ECO:0000313" key="5">
    <source>
        <dbReference type="EnsemblMetazoa" id="XP_020903637.1"/>
    </source>
</evidence>
<dbReference type="PANTHER" id="PTHR48043:SF145">
    <property type="entry name" value="FI06409P-RELATED"/>
    <property type="match status" value="1"/>
</dbReference>
<keyword evidence="2" id="KW-0328">Glycosyltransferase</keyword>
<keyword evidence="3" id="KW-0808">Transferase</keyword>
<accession>A0A913XFZ6</accession>
<name>A0A913XFZ6_EXADI</name>
<proteinExistence type="inferred from homology"/>
<evidence type="ECO:0000313" key="6">
    <source>
        <dbReference type="Proteomes" id="UP000887567"/>
    </source>
</evidence>
<dbReference type="SUPFAM" id="SSF53756">
    <property type="entry name" value="UDP-Glycosyltransferase/glycogen phosphorylase"/>
    <property type="match status" value="1"/>
</dbReference>
<feature type="transmembrane region" description="Helical" evidence="4">
    <location>
        <begin position="472"/>
        <end position="503"/>
    </location>
</feature>
<evidence type="ECO:0000256" key="1">
    <source>
        <dbReference type="ARBA" id="ARBA00009995"/>
    </source>
</evidence>
<dbReference type="OMA" id="YSTCPIG"/>
<dbReference type="InterPro" id="IPR050271">
    <property type="entry name" value="UDP-glycosyltransferase"/>
</dbReference>
<dbReference type="RefSeq" id="XP_020903637.1">
    <property type="nucleotide sequence ID" value="XM_021047978.2"/>
</dbReference>